<dbReference type="AlphaFoldDB" id="A0AA88CVU5"/>
<feature type="compositionally biased region" description="Basic and acidic residues" evidence="1">
    <location>
        <begin position="29"/>
        <end position="38"/>
    </location>
</feature>
<evidence type="ECO:0000313" key="2">
    <source>
        <dbReference type="EMBL" id="GMN36743.1"/>
    </source>
</evidence>
<protein>
    <submittedName>
        <fullName evidence="2">Uncharacterized protein</fullName>
    </submittedName>
</protein>
<organism evidence="2 3">
    <name type="scientific">Ficus carica</name>
    <name type="common">Common fig</name>
    <dbReference type="NCBI Taxonomy" id="3494"/>
    <lineage>
        <taxon>Eukaryota</taxon>
        <taxon>Viridiplantae</taxon>
        <taxon>Streptophyta</taxon>
        <taxon>Embryophyta</taxon>
        <taxon>Tracheophyta</taxon>
        <taxon>Spermatophyta</taxon>
        <taxon>Magnoliopsida</taxon>
        <taxon>eudicotyledons</taxon>
        <taxon>Gunneridae</taxon>
        <taxon>Pentapetalae</taxon>
        <taxon>rosids</taxon>
        <taxon>fabids</taxon>
        <taxon>Rosales</taxon>
        <taxon>Moraceae</taxon>
        <taxon>Ficeae</taxon>
        <taxon>Ficus</taxon>
    </lineage>
</organism>
<evidence type="ECO:0000313" key="3">
    <source>
        <dbReference type="Proteomes" id="UP001187192"/>
    </source>
</evidence>
<name>A0AA88CVU5_FICCA</name>
<gene>
    <name evidence="2" type="ORF">TIFTF001_006255</name>
</gene>
<reference evidence="2" key="1">
    <citation type="submission" date="2023-07" db="EMBL/GenBank/DDBJ databases">
        <title>draft genome sequence of fig (Ficus carica).</title>
        <authorList>
            <person name="Takahashi T."/>
            <person name="Nishimura K."/>
        </authorList>
    </citation>
    <scope>NUCLEOTIDE SEQUENCE</scope>
</reference>
<keyword evidence="3" id="KW-1185">Reference proteome</keyword>
<proteinExistence type="predicted"/>
<comment type="caution">
    <text evidence="2">The sequence shown here is derived from an EMBL/GenBank/DDBJ whole genome shotgun (WGS) entry which is preliminary data.</text>
</comment>
<dbReference type="Proteomes" id="UP001187192">
    <property type="component" value="Unassembled WGS sequence"/>
</dbReference>
<sequence>MVTVKASNRAAVHGTRPPVPDLVNEEVEKEVSKAKEEK</sequence>
<feature type="region of interest" description="Disordered" evidence="1">
    <location>
        <begin position="1"/>
        <end position="38"/>
    </location>
</feature>
<accession>A0AA88CVU5</accession>
<evidence type="ECO:0000256" key="1">
    <source>
        <dbReference type="SAM" id="MobiDB-lite"/>
    </source>
</evidence>
<dbReference type="EMBL" id="BTGU01000006">
    <property type="protein sequence ID" value="GMN36743.1"/>
    <property type="molecule type" value="Genomic_DNA"/>
</dbReference>